<dbReference type="PANTHER" id="PTHR43245">
    <property type="entry name" value="BIFUNCTIONAL POLYMYXIN RESISTANCE PROTEIN ARNA"/>
    <property type="match status" value="1"/>
</dbReference>
<keyword evidence="3" id="KW-1185">Reference proteome</keyword>
<evidence type="ECO:0000313" key="3">
    <source>
        <dbReference type="Proteomes" id="UP000321638"/>
    </source>
</evidence>
<dbReference type="CDD" id="cd08946">
    <property type="entry name" value="SDR_e"/>
    <property type="match status" value="1"/>
</dbReference>
<dbReference type="InterPro" id="IPR050177">
    <property type="entry name" value="Lipid_A_modif_metabolic_enz"/>
</dbReference>
<dbReference type="InterPro" id="IPR036291">
    <property type="entry name" value="NAD(P)-bd_dom_sf"/>
</dbReference>
<name>A0A5C8PPR6_9HYPH</name>
<gene>
    <name evidence="2" type="ORF">FHP25_11230</name>
</gene>
<evidence type="ECO:0000313" key="2">
    <source>
        <dbReference type="EMBL" id="TXL76826.1"/>
    </source>
</evidence>
<dbReference type="Pfam" id="PF01370">
    <property type="entry name" value="Epimerase"/>
    <property type="match status" value="1"/>
</dbReference>
<dbReference type="AlphaFoldDB" id="A0A5C8PPR6"/>
<feature type="domain" description="NAD-dependent epimerase/dehydratase" evidence="1">
    <location>
        <begin position="3"/>
        <end position="236"/>
    </location>
</feature>
<reference evidence="2 3" key="1">
    <citation type="submission" date="2019-06" db="EMBL/GenBank/DDBJ databases">
        <title>New taxonomy in bacterial strain CC-CFT640, isolated from vineyard.</title>
        <authorList>
            <person name="Lin S.-Y."/>
            <person name="Tsai C.-F."/>
            <person name="Young C.-C."/>
        </authorList>
    </citation>
    <scope>NUCLEOTIDE SEQUENCE [LARGE SCALE GENOMIC DNA]</scope>
    <source>
        <strain evidence="2 3">CC-CFT640</strain>
    </source>
</reference>
<dbReference type="Gene3D" id="3.40.50.720">
    <property type="entry name" value="NAD(P)-binding Rossmann-like Domain"/>
    <property type="match status" value="1"/>
</dbReference>
<dbReference type="PANTHER" id="PTHR43245:SF23">
    <property type="entry name" value="NAD(P)-BINDING DOMAIN-CONTAINING PROTEIN"/>
    <property type="match status" value="1"/>
</dbReference>
<comment type="caution">
    <text evidence="2">The sequence shown here is derived from an EMBL/GenBank/DDBJ whole genome shotgun (WGS) entry which is preliminary data.</text>
</comment>
<evidence type="ECO:0000259" key="1">
    <source>
        <dbReference type="Pfam" id="PF01370"/>
    </source>
</evidence>
<protein>
    <submittedName>
        <fullName evidence="2">SDR family oxidoreductase</fullName>
    </submittedName>
</protein>
<proteinExistence type="predicted"/>
<organism evidence="2 3">
    <name type="scientific">Vineibacter terrae</name>
    <dbReference type="NCBI Taxonomy" id="2586908"/>
    <lineage>
        <taxon>Bacteria</taxon>
        <taxon>Pseudomonadati</taxon>
        <taxon>Pseudomonadota</taxon>
        <taxon>Alphaproteobacteria</taxon>
        <taxon>Hyphomicrobiales</taxon>
        <taxon>Vineibacter</taxon>
    </lineage>
</organism>
<accession>A0A5C8PPR6</accession>
<dbReference type="Proteomes" id="UP000321638">
    <property type="component" value="Unassembled WGS sequence"/>
</dbReference>
<dbReference type="SUPFAM" id="SSF51735">
    <property type="entry name" value="NAD(P)-binding Rossmann-fold domains"/>
    <property type="match status" value="1"/>
</dbReference>
<dbReference type="OrthoDB" id="9795501at2"/>
<dbReference type="EMBL" id="VDUZ01000010">
    <property type="protein sequence ID" value="TXL76826.1"/>
    <property type="molecule type" value="Genomic_DNA"/>
</dbReference>
<dbReference type="InterPro" id="IPR001509">
    <property type="entry name" value="Epimerase_deHydtase"/>
</dbReference>
<sequence length="345" mass="37918">MRVLVTGADGFIGSVLTPVLLDRGFDVVGLDTGYYRAGLLYHDGKDRPATLTRDVRSLAARDLEDFDAVVHLAELSNDPLCQHDPQKTYAINHLGSVALARAAKQAGVSRFVYASSCSVYGAAGDSTKTEAAEPDPQTAYAHCKVLVERDVQALADDDFSPTFLRNATAFGASPRIRFDIVLNNLAGLAWTTGRIAMTSDGTPWRPLVHVQDICGAIAATLEAPRAIVAGQIFNVGDNANNYRVREIAAAIGEAFPDCRIELGSNAGDNRSYRVSFDKIHSVLPGFRCRWTAPRGARQMRSLFEHIAMPEQTFNAAPFTRLRELQRLLDTRQIDSDFYWRPHDFS</sequence>